<reference evidence="9" key="1">
    <citation type="journal article" date="2019" name="Beilstein J. Org. Chem.">
        <title>Nanangenines: drimane sesquiterpenoids as the dominant metabolite cohort of a novel Australian fungus, Aspergillus nanangensis.</title>
        <authorList>
            <person name="Lacey H.J."/>
            <person name="Gilchrist C.L.M."/>
            <person name="Crombie A."/>
            <person name="Kalaitzis J.A."/>
            <person name="Vuong D."/>
            <person name="Rutledge P.J."/>
            <person name="Turner P."/>
            <person name="Pitt J.I."/>
            <person name="Lacey E."/>
            <person name="Chooi Y.H."/>
            <person name="Piggott A.M."/>
        </authorList>
    </citation>
    <scope>NUCLEOTIDE SEQUENCE</scope>
    <source>
        <strain evidence="9">MST-FP2251</strain>
    </source>
</reference>
<dbReference type="FunFam" id="1.20.1250.20:FF:000034">
    <property type="entry name" value="MFS general substrate transporter"/>
    <property type="match status" value="1"/>
</dbReference>
<evidence type="ECO:0000313" key="10">
    <source>
        <dbReference type="Proteomes" id="UP001194746"/>
    </source>
</evidence>
<keyword evidence="4 7" id="KW-1133">Transmembrane helix</keyword>
<keyword evidence="5 7" id="KW-0472">Membrane</keyword>
<dbReference type="PANTHER" id="PTHR43791:SF54">
    <property type="entry name" value="MAJOR FACILITATOR SUPERFAMILY (MFS) PROFILE DOMAIN-CONTAINING PROTEIN-RELATED"/>
    <property type="match status" value="1"/>
</dbReference>
<dbReference type="Pfam" id="PF07690">
    <property type="entry name" value="MFS_1"/>
    <property type="match status" value="1"/>
</dbReference>
<keyword evidence="10" id="KW-1185">Reference proteome</keyword>
<evidence type="ECO:0000256" key="7">
    <source>
        <dbReference type="SAM" id="Phobius"/>
    </source>
</evidence>
<feature type="transmembrane region" description="Helical" evidence="7">
    <location>
        <begin position="67"/>
        <end position="84"/>
    </location>
</feature>
<dbReference type="AlphaFoldDB" id="A0AAD4GYP3"/>
<dbReference type="FunFam" id="1.20.1250.20:FF:000364">
    <property type="entry name" value="MFS general substrate transporter"/>
    <property type="match status" value="1"/>
</dbReference>
<evidence type="ECO:0000256" key="4">
    <source>
        <dbReference type="ARBA" id="ARBA00022989"/>
    </source>
</evidence>
<gene>
    <name evidence="9" type="ORF">FE257_000011</name>
</gene>
<feature type="domain" description="Major facilitator superfamily (MFS) profile" evidence="8">
    <location>
        <begin position="69"/>
        <end position="476"/>
    </location>
</feature>
<feature type="transmembrane region" description="Helical" evidence="7">
    <location>
        <begin position="443"/>
        <end position="465"/>
    </location>
</feature>
<comment type="caution">
    <text evidence="9">The sequence shown here is derived from an EMBL/GenBank/DDBJ whole genome shotgun (WGS) entry which is preliminary data.</text>
</comment>
<comment type="subcellular location">
    <subcellularLocation>
        <location evidence="1">Membrane</location>
        <topology evidence="1">Multi-pass membrane protein</topology>
    </subcellularLocation>
</comment>
<feature type="transmembrane region" description="Helical" evidence="7">
    <location>
        <begin position="379"/>
        <end position="397"/>
    </location>
</feature>
<feature type="transmembrane region" description="Helical" evidence="7">
    <location>
        <begin position="197"/>
        <end position="217"/>
    </location>
</feature>
<dbReference type="Proteomes" id="UP001194746">
    <property type="component" value="Unassembled WGS sequence"/>
</dbReference>
<accession>A0AAD4GYP3</accession>
<feature type="transmembrane region" description="Helical" evidence="7">
    <location>
        <begin position="166"/>
        <end position="188"/>
    </location>
</feature>
<dbReference type="EMBL" id="VCAU01000001">
    <property type="protein sequence ID" value="KAF9895109.1"/>
    <property type="molecule type" value="Genomic_DNA"/>
</dbReference>
<keyword evidence="3 7" id="KW-0812">Transmembrane</keyword>
<dbReference type="PANTHER" id="PTHR43791">
    <property type="entry name" value="PERMEASE-RELATED"/>
    <property type="match status" value="1"/>
</dbReference>
<evidence type="ECO:0000256" key="3">
    <source>
        <dbReference type="ARBA" id="ARBA00022692"/>
    </source>
</evidence>
<evidence type="ECO:0000256" key="2">
    <source>
        <dbReference type="ARBA" id="ARBA00022448"/>
    </source>
</evidence>
<evidence type="ECO:0000256" key="6">
    <source>
        <dbReference type="SAM" id="MobiDB-lite"/>
    </source>
</evidence>
<feature type="transmembrane region" description="Helical" evidence="7">
    <location>
        <begin position="278"/>
        <end position="302"/>
    </location>
</feature>
<dbReference type="Gene3D" id="1.20.1250.20">
    <property type="entry name" value="MFS general substrate transporter like domains"/>
    <property type="match status" value="2"/>
</dbReference>
<name>A0AAD4GYP3_ASPNN</name>
<evidence type="ECO:0000259" key="8">
    <source>
        <dbReference type="PROSITE" id="PS50850"/>
    </source>
</evidence>
<feature type="region of interest" description="Disordered" evidence="6">
    <location>
        <begin position="1"/>
        <end position="21"/>
    </location>
</feature>
<proteinExistence type="predicted"/>
<dbReference type="InterPro" id="IPR036259">
    <property type="entry name" value="MFS_trans_sf"/>
</dbReference>
<evidence type="ECO:0000313" key="9">
    <source>
        <dbReference type="EMBL" id="KAF9895109.1"/>
    </source>
</evidence>
<feature type="transmembrane region" description="Helical" evidence="7">
    <location>
        <begin position="135"/>
        <end position="154"/>
    </location>
</feature>
<dbReference type="GO" id="GO:0022857">
    <property type="term" value="F:transmembrane transporter activity"/>
    <property type="evidence" value="ECO:0007669"/>
    <property type="project" value="InterPro"/>
</dbReference>
<feature type="transmembrane region" description="Helical" evidence="7">
    <location>
        <begin position="229"/>
        <end position="247"/>
    </location>
</feature>
<dbReference type="InterPro" id="IPR020846">
    <property type="entry name" value="MFS_dom"/>
</dbReference>
<feature type="transmembrane region" description="Helical" evidence="7">
    <location>
        <begin position="322"/>
        <end position="341"/>
    </location>
</feature>
<organism evidence="9 10">
    <name type="scientific">Aspergillus nanangensis</name>
    <dbReference type="NCBI Taxonomy" id="2582783"/>
    <lineage>
        <taxon>Eukaryota</taxon>
        <taxon>Fungi</taxon>
        <taxon>Dikarya</taxon>
        <taxon>Ascomycota</taxon>
        <taxon>Pezizomycotina</taxon>
        <taxon>Eurotiomycetes</taxon>
        <taxon>Eurotiomycetidae</taxon>
        <taxon>Eurotiales</taxon>
        <taxon>Aspergillaceae</taxon>
        <taxon>Aspergillus</taxon>
        <taxon>Aspergillus subgen. Circumdati</taxon>
    </lineage>
</organism>
<keyword evidence="2" id="KW-0813">Transport</keyword>
<dbReference type="SUPFAM" id="SSF103473">
    <property type="entry name" value="MFS general substrate transporter"/>
    <property type="match status" value="1"/>
</dbReference>
<feature type="transmembrane region" description="Helical" evidence="7">
    <location>
        <begin position="353"/>
        <end position="373"/>
    </location>
</feature>
<protein>
    <recommendedName>
        <fullName evidence="8">Major facilitator superfamily (MFS) profile domain-containing protein</fullName>
    </recommendedName>
</protein>
<dbReference type="InterPro" id="IPR011701">
    <property type="entry name" value="MFS"/>
</dbReference>
<dbReference type="GO" id="GO:0016020">
    <property type="term" value="C:membrane"/>
    <property type="evidence" value="ECO:0007669"/>
    <property type="project" value="UniProtKB-SubCell"/>
</dbReference>
<dbReference type="PROSITE" id="PS50850">
    <property type="entry name" value="MFS"/>
    <property type="match status" value="1"/>
</dbReference>
<reference evidence="9" key="2">
    <citation type="submission" date="2020-02" db="EMBL/GenBank/DDBJ databases">
        <authorList>
            <person name="Gilchrist C.L.M."/>
            <person name="Chooi Y.-H."/>
        </authorList>
    </citation>
    <scope>NUCLEOTIDE SEQUENCE</scope>
    <source>
        <strain evidence="9">MST-FP2251</strain>
    </source>
</reference>
<sequence>MRFFKSKEEEPPSSVDEKVLEPEHQENVPTIVTIENFRVLGLSAEDEDFYMNYPDEKRKKIFRKVDFRLIPMLAVFYLVAQLDRSNIGNAKIEGLADDLGMDGLQWNIALSIFFVPYILLEIPSNILLKNFKRPSTYLGILIVCWGIVMTLTGVVKNWAGLMVTRVFLGVFEAGFFPGAVYLCTLWYMPKSLSTRLAFFYCISALSGAFSGLLAAAIAKMDGVGGYEGWRWIFILEGIVTVVLGYEIRFLELQLFIKEGGNLKAENDAMKKRQLWKDLAAVLMNWRMYMLAFILICQAACAYGNKFTLPTITKAMGYTNTSAQLMTVPPYIAGAISTIFFSRLSDKFYWRMPFVVAPLGLICIGYSIIISLGGKLEENVGLSLAAVIIACMGIYPVHPGTTSWTSNNLTPSNRRAIGVAFNIGVGNIGGIIGSYMYVESEKPAYYTGFGLSLALGAVSMILAVLLEFSYMYGNKKKGQISEQEVSEKYTEQQLLEMGDKSPLFKYTL</sequence>
<evidence type="ECO:0000256" key="5">
    <source>
        <dbReference type="ARBA" id="ARBA00023136"/>
    </source>
</evidence>
<evidence type="ECO:0000256" key="1">
    <source>
        <dbReference type="ARBA" id="ARBA00004141"/>
    </source>
</evidence>
<feature type="transmembrane region" description="Helical" evidence="7">
    <location>
        <begin position="104"/>
        <end position="123"/>
    </location>
</feature>
<feature type="transmembrane region" description="Helical" evidence="7">
    <location>
        <begin position="418"/>
        <end position="437"/>
    </location>
</feature>